<dbReference type="EC" id="5.2.1.8" evidence="1"/>
<keyword evidence="3" id="KW-0413">Isomerase</keyword>
<dbReference type="Gene3D" id="2.40.100.10">
    <property type="entry name" value="Cyclophilin-like"/>
    <property type="match status" value="1"/>
</dbReference>
<sequence>MRKISRALHVQFNKLPFRSWLFAVIFAFPLCIFSAAGVAGTVVEVQTSLGVFFIEVDEQAAPVTAGNFLNYVTSGRYNNTFIHGTTGGSLIRGGGYTYDSCTVGPEHIPTDAPIALEETGLSNLDGTIAALHPSGNADGATSEWFINLGNDTGLDTQDGGYAVFGRVLGDGLGVVRSISVANVVRLGFFLETPTTNYFETGVDCQLFSRDNLIMVRMSVLDDNKAAATADFEPLTQSLGVNLDLGAAGFIRIPFAVDLNATQAAIRAQLDAAVDLQQPVPNMASYNAVSGRLHLPSIAVGGEIVYRNVIFDLIDSATATFELRSYE</sequence>
<dbReference type="InterPro" id="IPR044665">
    <property type="entry name" value="E_coli_cyclophilin_A-like"/>
</dbReference>
<evidence type="ECO:0000313" key="5">
    <source>
        <dbReference type="EMBL" id="RZO76524.1"/>
    </source>
</evidence>
<comment type="caution">
    <text evidence="5">The sequence shown here is derived from an EMBL/GenBank/DDBJ whole genome shotgun (WGS) entry which is preliminary data.</text>
</comment>
<evidence type="ECO:0000313" key="6">
    <source>
        <dbReference type="Proteomes" id="UP000320404"/>
    </source>
</evidence>
<gene>
    <name evidence="5" type="ORF">EVA69_02870</name>
</gene>
<dbReference type="InterPro" id="IPR029000">
    <property type="entry name" value="Cyclophilin-like_dom_sf"/>
</dbReference>
<protein>
    <recommendedName>
        <fullName evidence="1">peptidylprolyl isomerase</fullName>
        <ecNumber evidence="1">5.2.1.8</ecNumber>
    </recommendedName>
</protein>
<feature type="domain" description="PPIase cyclophilin-type" evidence="4">
    <location>
        <begin position="46"/>
        <end position="179"/>
    </location>
</feature>
<accession>A0A520S243</accession>
<dbReference type="AlphaFoldDB" id="A0A520S243"/>
<dbReference type="EMBL" id="SHAH01000029">
    <property type="protein sequence ID" value="RZO76524.1"/>
    <property type="molecule type" value="Genomic_DNA"/>
</dbReference>
<dbReference type="PANTHER" id="PTHR43246">
    <property type="entry name" value="PEPTIDYL-PROLYL CIS-TRANS ISOMERASE CYP38, CHLOROPLASTIC"/>
    <property type="match status" value="1"/>
</dbReference>
<keyword evidence="2" id="KW-0697">Rotamase</keyword>
<dbReference type="InterPro" id="IPR002130">
    <property type="entry name" value="Cyclophilin-type_PPIase_dom"/>
</dbReference>
<reference evidence="5 6" key="1">
    <citation type="submission" date="2019-02" db="EMBL/GenBank/DDBJ databases">
        <title>Prokaryotic population dynamics and viral predation in marine succession experiment using metagenomics: the confinement effect.</title>
        <authorList>
            <person name="Haro-Moreno J.M."/>
            <person name="Rodriguez-Valera F."/>
            <person name="Lopez-Perez M."/>
        </authorList>
    </citation>
    <scope>NUCLEOTIDE SEQUENCE [LARGE SCALE GENOMIC DNA]</scope>
    <source>
        <strain evidence="5">MED-G158</strain>
    </source>
</reference>
<dbReference type="Proteomes" id="UP000320404">
    <property type="component" value="Unassembled WGS sequence"/>
</dbReference>
<proteinExistence type="predicted"/>
<evidence type="ECO:0000256" key="3">
    <source>
        <dbReference type="ARBA" id="ARBA00023235"/>
    </source>
</evidence>
<evidence type="ECO:0000256" key="1">
    <source>
        <dbReference type="ARBA" id="ARBA00013194"/>
    </source>
</evidence>
<name>A0A520S243_9GAMM</name>
<organism evidence="5 6">
    <name type="scientific">OM182 bacterium</name>
    <dbReference type="NCBI Taxonomy" id="2510334"/>
    <lineage>
        <taxon>Bacteria</taxon>
        <taxon>Pseudomonadati</taxon>
        <taxon>Pseudomonadota</taxon>
        <taxon>Gammaproteobacteria</taxon>
        <taxon>OMG group</taxon>
        <taxon>OM182 clade</taxon>
    </lineage>
</organism>
<dbReference type="PROSITE" id="PS50072">
    <property type="entry name" value="CSA_PPIASE_2"/>
    <property type="match status" value="1"/>
</dbReference>
<dbReference type="GO" id="GO:0003755">
    <property type="term" value="F:peptidyl-prolyl cis-trans isomerase activity"/>
    <property type="evidence" value="ECO:0007669"/>
    <property type="project" value="UniProtKB-KW"/>
</dbReference>
<evidence type="ECO:0000259" key="4">
    <source>
        <dbReference type="PROSITE" id="PS50072"/>
    </source>
</evidence>
<evidence type="ECO:0000256" key="2">
    <source>
        <dbReference type="ARBA" id="ARBA00023110"/>
    </source>
</evidence>
<dbReference type="Pfam" id="PF00160">
    <property type="entry name" value="Pro_isomerase"/>
    <property type="match status" value="1"/>
</dbReference>
<dbReference type="SUPFAM" id="SSF50891">
    <property type="entry name" value="Cyclophilin-like"/>
    <property type="match status" value="1"/>
</dbReference>